<protein>
    <submittedName>
        <fullName evidence="2">Uncharacterized protein</fullName>
    </submittedName>
</protein>
<name>A0A8T0R1Y6_PANVG</name>
<dbReference type="AlphaFoldDB" id="A0A8T0R1Y6"/>
<evidence type="ECO:0000313" key="2">
    <source>
        <dbReference type="EMBL" id="KAG2579326.1"/>
    </source>
</evidence>
<feature type="region of interest" description="Disordered" evidence="1">
    <location>
        <begin position="70"/>
        <end position="110"/>
    </location>
</feature>
<gene>
    <name evidence="3" type="ORF">PVAP13_5KG207007</name>
    <name evidence="2" type="ORF">PVAP13_6NG275403</name>
</gene>
<sequence>MLPGLHCFVFPSPSLLSLSSPSSKFSAAAGISHGAAAPASPHQVVRAASRSFLFSPWAVMRSACTVLDEPTRRSHGLRSSPNAHSIEPAHDPCSSSSSLYRPPAPGRQPTHRLFRSRLGAVSFAGFHRFPPYVDWHQKE</sequence>
<keyword evidence="4" id="KW-1185">Reference proteome</keyword>
<reference evidence="2" key="1">
    <citation type="submission" date="2020-05" db="EMBL/GenBank/DDBJ databases">
        <title>WGS assembly of Panicum virgatum.</title>
        <authorList>
            <person name="Lovell J.T."/>
            <person name="Jenkins J."/>
            <person name="Shu S."/>
            <person name="Juenger T.E."/>
            <person name="Schmutz J."/>
        </authorList>
    </citation>
    <scope>NUCLEOTIDE SEQUENCE</scope>
    <source>
        <strain evidence="2">AP13</strain>
    </source>
</reference>
<evidence type="ECO:0000313" key="3">
    <source>
        <dbReference type="EMBL" id="KAG2596952.1"/>
    </source>
</evidence>
<dbReference type="EMBL" id="CM029048">
    <property type="protein sequence ID" value="KAG2579326.1"/>
    <property type="molecule type" value="Genomic_DNA"/>
</dbReference>
<dbReference type="Proteomes" id="UP000823388">
    <property type="component" value="Chromosome 5K"/>
</dbReference>
<comment type="caution">
    <text evidence="2">The sequence shown here is derived from an EMBL/GenBank/DDBJ whole genome shotgun (WGS) entry which is preliminary data.</text>
</comment>
<dbReference type="Proteomes" id="UP000823388">
    <property type="component" value="Chromosome 6N"/>
</dbReference>
<evidence type="ECO:0000313" key="4">
    <source>
        <dbReference type="Proteomes" id="UP000823388"/>
    </source>
</evidence>
<proteinExistence type="predicted"/>
<organism evidence="2 4">
    <name type="scientific">Panicum virgatum</name>
    <name type="common">Blackwell switchgrass</name>
    <dbReference type="NCBI Taxonomy" id="38727"/>
    <lineage>
        <taxon>Eukaryota</taxon>
        <taxon>Viridiplantae</taxon>
        <taxon>Streptophyta</taxon>
        <taxon>Embryophyta</taxon>
        <taxon>Tracheophyta</taxon>
        <taxon>Spermatophyta</taxon>
        <taxon>Magnoliopsida</taxon>
        <taxon>Liliopsida</taxon>
        <taxon>Poales</taxon>
        <taxon>Poaceae</taxon>
        <taxon>PACMAD clade</taxon>
        <taxon>Panicoideae</taxon>
        <taxon>Panicodae</taxon>
        <taxon>Paniceae</taxon>
        <taxon>Panicinae</taxon>
        <taxon>Panicum</taxon>
        <taxon>Panicum sect. Hiantes</taxon>
    </lineage>
</organism>
<dbReference type="EMBL" id="CM029048">
    <property type="protein sequence ID" value="KAG2579324.1"/>
    <property type="molecule type" value="Genomic_DNA"/>
</dbReference>
<evidence type="ECO:0000256" key="1">
    <source>
        <dbReference type="SAM" id="MobiDB-lite"/>
    </source>
</evidence>
<dbReference type="EMBL" id="CM029045">
    <property type="protein sequence ID" value="KAG2596952.1"/>
    <property type="molecule type" value="Genomic_DNA"/>
</dbReference>
<accession>A0A8T0R1Y6</accession>